<name>B0D785_LACBS</name>
<organism evidence="2">
    <name type="scientific">Laccaria bicolor (strain S238N-H82 / ATCC MYA-4686)</name>
    <name type="common">Bicoloured deceiver</name>
    <name type="synonym">Laccaria laccata var. bicolor</name>
    <dbReference type="NCBI Taxonomy" id="486041"/>
    <lineage>
        <taxon>Eukaryota</taxon>
        <taxon>Fungi</taxon>
        <taxon>Dikarya</taxon>
        <taxon>Basidiomycota</taxon>
        <taxon>Agaricomycotina</taxon>
        <taxon>Agaricomycetes</taxon>
        <taxon>Agaricomycetidae</taxon>
        <taxon>Agaricales</taxon>
        <taxon>Agaricineae</taxon>
        <taxon>Hydnangiaceae</taxon>
        <taxon>Laccaria</taxon>
    </lineage>
</organism>
<keyword evidence="2" id="KW-1185">Reference proteome</keyword>
<dbReference type="EMBL" id="DS547099">
    <property type="protein sequence ID" value="EDR09353.1"/>
    <property type="molecule type" value="Genomic_DNA"/>
</dbReference>
<reference evidence="1 2" key="1">
    <citation type="journal article" date="2008" name="Nature">
        <title>The genome of Laccaria bicolor provides insights into mycorrhizal symbiosis.</title>
        <authorList>
            <person name="Martin F."/>
            <person name="Aerts A."/>
            <person name="Ahren D."/>
            <person name="Brun A."/>
            <person name="Danchin E.G.J."/>
            <person name="Duchaussoy F."/>
            <person name="Gibon J."/>
            <person name="Kohler A."/>
            <person name="Lindquist E."/>
            <person name="Pereda V."/>
            <person name="Salamov A."/>
            <person name="Shapiro H.J."/>
            <person name="Wuyts J."/>
            <person name="Blaudez D."/>
            <person name="Buee M."/>
            <person name="Brokstein P."/>
            <person name="Canbaeck B."/>
            <person name="Cohen D."/>
            <person name="Courty P.E."/>
            <person name="Coutinho P.M."/>
            <person name="Delaruelle C."/>
            <person name="Detter J.C."/>
            <person name="Deveau A."/>
            <person name="DiFazio S."/>
            <person name="Duplessis S."/>
            <person name="Fraissinet-Tachet L."/>
            <person name="Lucic E."/>
            <person name="Frey-Klett P."/>
            <person name="Fourrey C."/>
            <person name="Feussner I."/>
            <person name="Gay G."/>
            <person name="Grimwood J."/>
            <person name="Hoegger P.J."/>
            <person name="Jain P."/>
            <person name="Kilaru S."/>
            <person name="Labbe J."/>
            <person name="Lin Y.C."/>
            <person name="Legue V."/>
            <person name="Le Tacon F."/>
            <person name="Marmeisse R."/>
            <person name="Melayah D."/>
            <person name="Montanini B."/>
            <person name="Muratet M."/>
            <person name="Nehls U."/>
            <person name="Niculita-Hirzel H."/>
            <person name="Oudot-Le Secq M.P."/>
            <person name="Peter M."/>
            <person name="Quesneville H."/>
            <person name="Rajashekar B."/>
            <person name="Reich M."/>
            <person name="Rouhier N."/>
            <person name="Schmutz J."/>
            <person name="Yin T."/>
            <person name="Chalot M."/>
            <person name="Henrissat B."/>
            <person name="Kuees U."/>
            <person name="Lucas S."/>
            <person name="Van de Peer Y."/>
            <person name="Podila G.K."/>
            <person name="Polle A."/>
            <person name="Pukkila P.J."/>
            <person name="Richardson P.M."/>
            <person name="Rouze P."/>
            <person name="Sanders I.R."/>
            <person name="Stajich J.E."/>
            <person name="Tunlid A."/>
            <person name="Tuskan G."/>
            <person name="Grigoriev I.V."/>
        </authorList>
    </citation>
    <scope>NUCLEOTIDE SEQUENCE [LARGE SCALE GENOMIC DNA]</scope>
    <source>
        <strain evidence="2">S238N-H82 / ATCC MYA-4686</strain>
    </source>
</reference>
<dbReference type="OrthoDB" id="5595695at2759"/>
<dbReference type="KEGG" id="lbc:LACBIDRAFT_318845"/>
<accession>B0D785</accession>
<dbReference type="HOGENOM" id="CLU_011151_0_1_1"/>
<evidence type="ECO:0000313" key="2">
    <source>
        <dbReference type="Proteomes" id="UP000001194"/>
    </source>
</evidence>
<dbReference type="Proteomes" id="UP000001194">
    <property type="component" value="Unassembled WGS sequence"/>
</dbReference>
<dbReference type="GeneID" id="6075578"/>
<sequence>MRLDWTDMAPEVLQKILIHATATSFNGPPKEWFNLVLTCRYFRDCLSCNSGQLSSTIFAQKFDIAAPVRRLGEAAVRSTAKLEMQRRFGAMGIFRNRRLDDASLTEAFWIAFLMWEDSGGSQKNIKQLLNAGLSSFLELFLRERLYLGADTNNGWPFANERNSLAVALLWLTASSTSINAEGPGVRDKVQELLNPFIFAPFRYPTSFEPEYLFGPTDDEGMPRTSTTVHGQYPPIHPPPVVVVYFGNNNRKARIPCASLYATLLYFIRAETHGFDVASPRECLRRSQVSGHTTGVYIDDIEDFHNHCHTTFADFPAIDNGVQPNSLNLSLHDVLCQPSYQLGTLSGLWQGSTIVPFYTYYNDWKSQLKAPSNFRATGRRPLYLTLKEHYTSDINNVVPQDDAANGMQNAWLPKNCRATETPVSESLCKPIIFFIYLGKTGLYLSDTGGTFNTHYDTFQSGQGQRKQVVDVIITGKLDDRHPAAWAPMNILGRVRLRDGLIVLSVDFDPAFGESHLLRGYATSSRNLVGRFRCPSSGFEPAAWDGIFSLSRDHGNDSSTSAVAS</sequence>
<dbReference type="InParanoid" id="B0D785"/>
<proteinExistence type="predicted"/>
<protein>
    <submittedName>
        <fullName evidence="1">Predicted protein</fullName>
    </submittedName>
</protein>
<gene>
    <name evidence="1" type="ORF">LACBIDRAFT_318845</name>
</gene>
<dbReference type="RefSeq" id="XP_001879702.1">
    <property type="nucleotide sequence ID" value="XM_001879667.1"/>
</dbReference>
<dbReference type="AlphaFoldDB" id="B0D785"/>
<evidence type="ECO:0000313" key="1">
    <source>
        <dbReference type="EMBL" id="EDR09353.1"/>
    </source>
</evidence>